<protein>
    <recommendedName>
        <fullName evidence="1">PiggyBac transposable element-derived protein domain-containing protein</fullName>
    </recommendedName>
</protein>
<name>A0AAV8XRI2_9CUCU</name>
<dbReference type="Pfam" id="PF13843">
    <property type="entry name" value="DDE_Tnp_1_7"/>
    <property type="match status" value="1"/>
</dbReference>
<dbReference type="InterPro" id="IPR029526">
    <property type="entry name" value="PGBD"/>
</dbReference>
<dbReference type="PANTHER" id="PTHR46599">
    <property type="entry name" value="PIGGYBAC TRANSPOSABLE ELEMENT-DERIVED PROTEIN 4"/>
    <property type="match status" value="1"/>
</dbReference>
<keyword evidence="3" id="KW-1185">Reference proteome</keyword>
<dbReference type="AlphaFoldDB" id="A0AAV8XRI2"/>
<accession>A0AAV8XRI2</accession>
<comment type="caution">
    <text evidence="2">The sequence shown here is derived from an EMBL/GenBank/DDBJ whole genome shotgun (WGS) entry which is preliminary data.</text>
</comment>
<evidence type="ECO:0000259" key="1">
    <source>
        <dbReference type="Pfam" id="PF13843"/>
    </source>
</evidence>
<dbReference type="EMBL" id="JAPWTK010000389">
    <property type="protein sequence ID" value="KAJ8941083.1"/>
    <property type="molecule type" value="Genomic_DNA"/>
</dbReference>
<evidence type="ECO:0000313" key="2">
    <source>
        <dbReference type="EMBL" id="KAJ8941083.1"/>
    </source>
</evidence>
<dbReference type="PANTHER" id="PTHR46599:SF3">
    <property type="entry name" value="PIGGYBAC TRANSPOSABLE ELEMENT-DERIVED PROTEIN 4"/>
    <property type="match status" value="1"/>
</dbReference>
<proteinExistence type="predicted"/>
<organism evidence="2 3">
    <name type="scientific">Aromia moschata</name>
    <dbReference type="NCBI Taxonomy" id="1265417"/>
    <lineage>
        <taxon>Eukaryota</taxon>
        <taxon>Metazoa</taxon>
        <taxon>Ecdysozoa</taxon>
        <taxon>Arthropoda</taxon>
        <taxon>Hexapoda</taxon>
        <taxon>Insecta</taxon>
        <taxon>Pterygota</taxon>
        <taxon>Neoptera</taxon>
        <taxon>Endopterygota</taxon>
        <taxon>Coleoptera</taxon>
        <taxon>Polyphaga</taxon>
        <taxon>Cucujiformia</taxon>
        <taxon>Chrysomeloidea</taxon>
        <taxon>Cerambycidae</taxon>
        <taxon>Cerambycinae</taxon>
        <taxon>Callichromatini</taxon>
        <taxon>Aromia</taxon>
    </lineage>
</organism>
<gene>
    <name evidence="2" type="ORF">NQ318_003264</name>
</gene>
<dbReference type="Proteomes" id="UP001162162">
    <property type="component" value="Unassembled WGS sequence"/>
</dbReference>
<reference evidence="2" key="1">
    <citation type="journal article" date="2023" name="Insect Mol. Biol.">
        <title>Genome sequencing provides insights into the evolution of gene families encoding plant cell wall-degrading enzymes in longhorned beetles.</title>
        <authorList>
            <person name="Shin N.R."/>
            <person name="Okamura Y."/>
            <person name="Kirsch R."/>
            <person name="Pauchet Y."/>
        </authorList>
    </citation>
    <scope>NUCLEOTIDE SEQUENCE</scope>
    <source>
        <strain evidence="2">AMC_N1</strain>
    </source>
</reference>
<feature type="domain" description="PiggyBac transposable element-derived protein" evidence="1">
    <location>
        <begin position="11"/>
        <end position="318"/>
    </location>
</feature>
<evidence type="ECO:0000313" key="3">
    <source>
        <dbReference type="Proteomes" id="UP001162162"/>
    </source>
</evidence>
<sequence length="324" mass="38427">MRKVAWMKISQDIELSELYVFIALTMLMSRNKKLDIKEYWAKDQLLNSPIFSQQMSRDRYLQIHRYLHFANNEDAPRNNRLYKIEELLRLTKLRVATQFRPFQNLVIDESMILFKGRLSFKQYIKTKRHHFGIKLYVSCDCETGIILDYVVYIGQQTDIQVNAVKGLGSSGSFVSTLMEPYLNKGHSLYTDNYYSSPILSTYLFEHKTNSCGTVRQNRKHMPTLNKKLQKGEIDWKSSQTILVVKWKDRRDVTMITTMDENTMITLDKLDRVTQEPVRKPLCVVRYNEKMGAVDRSDMMISNIECMRKSTKWYKKLFFTHWIFV</sequence>